<keyword evidence="2" id="KW-0805">Transcription regulation</keyword>
<dbReference type="Proteomes" id="UP000785625">
    <property type="component" value="Unassembled WGS sequence"/>
</dbReference>
<organism evidence="9 10">
    <name type="scientific">Limosilactobacillus coleohominis</name>
    <dbReference type="NCBI Taxonomy" id="181675"/>
    <lineage>
        <taxon>Bacteria</taxon>
        <taxon>Bacillati</taxon>
        <taxon>Bacillota</taxon>
        <taxon>Bacilli</taxon>
        <taxon>Lactobacillales</taxon>
        <taxon>Lactobacillaceae</taxon>
        <taxon>Limosilactobacillus</taxon>
    </lineage>
</organism>
<dbReference type="Gene3D" id="1.10.10.10">
    <property type="entry name" value="Winged helix-like DNA-binding domain superfamily/Winged helix DNA-binding domain"/>
    <property type="match status" value="1"/>
</dbReference>
<comment type="similarity">
    <text evidence="5">Belongs to the SarZ family.</text>
</comment>
<dbReference type="CDD" id="cd00090">
    <property type="entry name" value="HTH_ARSR"/>
    <property type="match status" value="1"/>
</dbReference>
<dbReference type="SMART" id="SM00347">
    <property type="entry name" value="HTH_MARR"/>
    <property type="match status" value="1"/>
</dbReference>
<comment type="caution">
    <text evidence="9">The sequence shown here is derived from an EMBL/GenBank/DDBJ whole genome shotgun (WGS) entry which is preliminary data.</text>
</comment>
<dbReference type="InterPro" id="IPR055166">
    <property type="entry name" value="Transc_reg_Sar_Rot_HTH"/>
</dbReference>
<dbReference type="PANTHER" id="PTHR42756:SF1">
    <property type="entry name" value="TRANSCRIPTIONAL REPRESSOR OF EMRAB OPERON"/>
    <property type="match status" value="1"/>
</dbReference>
<keyword evidence="3" id="KW-0238">DNA-binding</keyword>
<dbReference type="EMBL" id="JACJKU010000019">
    <property type="protein sequence ID" value="MBM6940491.1"/>
    <property type="molecule type" value="Genomic_DNA"/>
</dbReference>
<evidence type="ECO:0000313" key="9">
    <source>
        <dbReference type="EMBL" id="MBM6940491.1"/>
    </source>
</evidence>
<dbReference type="SUPFAM" id="SSF46785">
    <property type="entry name" value="Winged helix' DNA-binding domain"/>
    <property type="match status" value="1"/>
</dbReference>
<feature type="domain" description="HTH marR-type" evidence="8">
    <location>
        <begin position="4"/>
        <end position="137"/>
    </location>
</feature>
<evidence type="ECO:0000259" key="8">
    <source>
        <dbReference type="PROSITE" id="PS50995"/>
    </source>
</evidence>
<gene>
    <name evidence="9" type="ORF">H5975_03125</name>
</gene>
<dbReference type="InterPro" id="IPR036390">
    <property type="entry name" value="WH_DNA-bd_sf"/>
</dbReference>
<protein>
    <recommendedName>
        <fullName evidence="6">HTH-type transcriptional regulator SarZ</fullName>
    </recommendedName>
    <alternativeName>
        <fullName evidence="7">Staphylococcal accessory regulator Z</fullName>
    </alternativeName>
</protein>
<evidence type="ECO:0000256" key="5">
    <source>
        <dbReference type="ARBA" id="ARBA00046337"/>
    </source>
</evidence>
<evidence type="ECO:0000313" key="10">
    <source>
        <dbReference type="Proteomes" id="UP000785625"/>
    </source>
</evidence>
<dbReference type="InterPro" id="IPR011991">
    <property type="entry name" value="ArsR-like_HTH"/>
</dbReference>
<evidence type="ECO:0000256" key="3">
    <source>
        <dbReference type="ARBA" id="ARBA00023125"/>
    </source>
</evidence>
<reference evidence="9 10" key="1">
    <citation type="journal article" date="2021" name="Sci. Rep.">
        <title>The distribution of antibiotic resistance genes in chicken gut microbiota commensals.</title>
        <authorList>
            <person name="Juricova H."/>
            <person name="Matiasovicova J."/>
            <person name="Kubasova T."/>
            <person name="Cejkova D."/>
            <person name="Rychlik I."/>
        </authorList>
    </citation>
    <scope>NUCLEOTIDE SEQUENCE [LARGE SCALE GENOMIC DNA]</scope>
    <source>
        <strain evidence="9 10">An574</strain>
    </source>
</reference>
<sequence length="145" mass="16818">MVDKHEIFHELMKNVRMMNGIGLSNRNRIDNFKGGGQIIVALAQHDNKVCQNELAKLVHVRPGSVSQVLARLERDGMIQRHRDQKDHRLVVVSLTDKGLKKYHQLDLERKQFINDLLSKLSIDDCQDLLRISHLMVEGLQENYKK</sequence>
<dbReference type="InterPro" id="IPR000835">
    <property type="entry name" value="HTH_MarR-typ"/>
</dbReference>
<keyword evidence="4" id="KW-0804">Transcription</keyword>
<dbReference type="InterPro" id="IPR036388">
    <property type="entry name" value="WH-like_DNA-bd_sf"/>
</dbReference>
<evidence type="ECO:0000256" key="6">
    <source>
        <dbReference type="ARBA" id="ARBA00047188"/>
    </source>
</evidence>
<proteinExistence type="inferred from homology"/>
<evidence type="ECO:0000256" key="7">
    <source>
        <dbReference type="ARBA" id="ARBA00047207"/>
    </source>
</evidence>
<name>A0ABS2GXA6_9LACO</name>
<dbReference type="Pfam" id="PF22381">
    <property type="entry name" value="Staph_reg_Sar_Rot"/>
    <property type="match status" value="1"/>
</dbReference>
<comment type="subcellular location">
    <subcellularLocation>
        <location evidence="1">Cytoplasm</location>
    </subcellularLocation>
</comment>
<dbReference type="RefSeq" id="WP_204784842.1">
    <property type="nucleotide sequence ID" value="NZ_CALVGD010000039.1"/>
</dbReference>
<evidence type="ECO:0000256" key="4">
    <source>
        <dbReference type="ARBA" id="ARBA00023163"/>
    </source>
</evidence>
<dbReference type="PANTHER" id="PTHR42756">
    <property type="entry name" value="TRANSCRIPTIONAL REGULATOR, MARR"/>
    <property type="match status" value="1"/>
</dbReference>
<evidence type="ECO:0000256" key="2">
    <source>
        <dbReference type="ARBA" id="ARBA00023015"/>
    </source>
</evidence>
<dbReference type="PRINTS" id="PR00598">
    <property type="entry name" value="HTHMARR"/>
</dbReference>
<dbReference type="PROSITE" id="PS50995">
    <property type="entry name" value="HTH_MARR_2"/>
    <property type="match status" value="1"/>
</dbReference>
<evidence type="ECO:0000256" key="1">
    <source>
        <dbReference type="ARBA" id="ARBA00004496"/>
    </source>
</evidence>
<accession>A0ABS2GXA6</accession>
<keyword evidence="10" id="KW-1185">Reference proteome</keyword>